<dbReference type="InterPro" id="IPR002828">
    <property type="entry name" value="SurE-like_Pase/nucleotidase"/>
</dbReference>
<keyword evidence="2" id="KW-0963">Cytoplasm</keyword>
<dbReference type="GO" id="GO:0008253">
    <property type="term" value="F:5'-nucleotidase activity"/>
    <property type="evidence" value="ECO:0007669"/>
    <property type="project" value="TreeGrafter"/>
</dbReference>
<evidence type="ECO:0000256" key="2">
    <source>
        <dbReference type="ARBA" id="ARBA00022490"/>
    </source>
</evidence>
<comment type="similarity">
    <text evidence="1">Belongs to the SurE nucleotidase family.</text>
</comment>
<gene>
    <name evidence="7" type="ORF">UFOPK3376_01983</name>
</gene>
<dbReference type="AlphaFoldDB" id="A0A6J7EZN3"/>
<keyword evidence="5" id="KW-0378">Hydrolase</keyword>
<sequence length="274" mass="28859">MRILLTNDDGIDSVGLHVLARAMRRHGDVVVAAPDREFSGAGAALGALHLMQPEVHQCTIEGIDEAWSVTGPPALCVMFSRLGAFGAPFDLIVSGINPGANVGRSVYHSGTIGAALTARNGGISGVAVSQAVTGFGVEGQGWDEMLIGQKWETAAAVADAFVEGLVADMPADPVVVNLNVPNVEIDQIKGWRRATVGMEPPRKMAGAVLEPKQGHAGTFHVRMSWGDALALPTHTDGGIVEANEVAITYLSRIEHCERDDMGLGEASLHRMLSR</sequence>
<dbReference type="InterPro" id="IPR036523">
    <property type="entry name" value="SurE-like_sf"/>
</dbReference>
<dbReference type="SUPFAM" id="SSF64167">
    <property type="entry name" value="SurE-like"/>
    <property type="match status" value="1"/>
</dbReference>
<evidence type="ECO:0000313" key="7">
    <source>
        <dbReference type="EMBL" id="CAB4884813.1"/>
    </source>
</evidence>
<reference evidence="7" key="1">
    <citation type="submission" date="2020-05" db="EMBL/GenBank/DDBJ databases">
        <authorList>
            <person name="Chiriac C."/>
            <person name="Salcher M."/>
            <person name="Ghai R."/>
            <person name="Kavagutti S V."/>
        </authorList>
    </citation>
    <scope>NUCLEOTIDE SEQUENCE</scope>
</reference>
<proteinExistence type="inferred from homology"/>
<evidence type="ECO:0000256" key="4">
    <source>
        <dbReference type="ARBA" id="ARBA00022741"/>
    </source>
</evidence>
<evidence type="ECO:0000256" key="5">
    <source>
        <dbReference type="ARBA" id="ARBA00022801"/>
    </source>
</evidence>
<dbReference type="Gene3D" id="3.40.1210.10">
    <property type="entry name" value="Survival protein SurE-like phosphatase/nucleotidase"/>
    <property type="match status" value="1"/>
</dbReference>
<name>A0A6J7EZN3_9ZZZZ</name>
<dbReference type="EMBL" id="CAFBLP010000052">
    <property type="protein sequence ID" value="CAB4884813.1"/>
    <property type="molecule type" value="Genomic_DNA"/>
</dbReference>
<dbReference type="InterPro" id="IPR030048">
    <property type="entry name" value="SurE"/>
</dbReference>
<dbReference type="PANTHER" id="PTHR30457">
    <property type="entry name" value="5'-NUCLEOTIDASE SURE"/>
    <property type="match status" value="1"/>
</dbReference>
<dbReference type="PANTHER" id="PTHR30457:SF12">
    <property type="entry name" value="5'_3'-NUCLEOTIDASE SURE"/>
    <property type="match status" value="1"/>
</dbReference>
<protein>
    <submittedName>
        <fullName evidence="7">Unannotated protein</fullName>
    </submittedName>
</protein>
<keyword evidence="4" id="KW-0547">Nucleotide-binding</keyword>
<dbReference type="GO" id="GO:0046872">
    <property type="term" value="F:metal ion binding"/>
    <property type="evidence" value="ECO:0007669"/>
    <property type="project" value="UniProtKB-KW"/>
</dbReference>
<evidence type="ECO:0000259" key="6">
    <source>
        <dbReference type="Pfam" id="PF01975"/>
    </source>
</evidence>
<dbReference type="GO" id="GO:0000166">
    <property type="term" value="F:nucleotide binding"/>
    <property type="evidence" value="ECO:0007669"/>
    <property type="project" value="UniProtKB-KW"/>
</dbReference>
<dbReference type="GO" id="GO:0004309">
    <property type="term" value="F:exopolyphosphatase activity"/>
    <property type="evidence" value="ECO:0007669"/>
    <property type="project" value="TreeGrafter"/>
</dbReference>
<keyword evidence="3" id="KW-0479">Metal-binding</keyword>
<dbReference type="Pfam" id="PF01975">
    <property type="entry name" value="SurE"/>
    <property type="match status" value="1"/>
</dbReference>
<dbReference type="GO" id="GO:0008254">
    <property type="term" value="F:3'-nucleotidase activity"/>
    <property type="evidence" value="ECO:0007669"/>
    <property type="project" value="TreeGrafter"/>
</dbReference>
<organism evidence="7">
    <name type="scientific">freshwater metagenome</name>
    <dbReference type="NCBI Taxonomy" id="449393"/>
    <lineage>
        <taxon>unclassified sequences</taxon>
        <taxon>metagenomes</taxon>
        <taxon>ecological metagenomes</taxon>
    </lineage>
</organism>
<feature type="domain" description="Survival protein SurE-like phosphatase/nucleotidase" evidence="6">
    <location>
        <begin position="3"/>
        <end position="198"/>
    </location>
</feature>
<evidence type="ECO:0000256" key="3">
    <source>
        <dbReference type="ARBA" id="ARBA00022723"/>
    </source>
</evidence>
<accession>A0A6J7EZN3</accession>
<evidence type="ECO:0000256" key="1">
    <source>
        <dbReference type="ARBA" id="ARBA00011062"/>
    </source>
</evidence>